<protein>
    <submittedName>
        <fullName evidence="2">Racemase</fullName>
    </submittedName>
</protein>
<dbReference type="PANTHER" id="PTHR28047:SF5">
    <property type="entry name" value="PROTEIN DCG1"/>
    <property type="match status" value="1"/>
</dbReference>
<comment type="similarity">
    <text evidence="1">Belongs to the HyuE racemase family.</text>
</comment>
<evidence type="ECO:0000313" key="2">
    <source>
        <dbReference type="EMBL" id="KPM62929.1"/>
    </source>
</evidence>
<dbReference type="Proteomes" id="UP000050437">
    <property type="component" value="Unassembled WGS sequence"/>
</dbReference>
<gene>
    <name evidence="2" type="ORF">HB13667_16075</name>
</gene>
<dbReference type="Gene3D" id="3.40.50.12500">
    <property type="match status" value="1"/>
</dbReference>
<evidence type="ECO:0000256" key="1">
    <source>
        <dbReference type="ARBA" id="ARBA00038414"/>
    </source>
</evidence>
<dbReference type="InterPro" id="IPR053714">
    <property type="entry name" value="Iso_Racemase_Enz_sf"/>
</dbReference>
<dbReference type="InterPro" id="IPR052186">
    <property type="entry name" value="Hydantoin_racemase-like"/>
</dbReference>
<evidence type="ECO:0000313" key="3">
    <source>
        <dbReference type="Proteomes" id="UP000050437"/>
    </source>
</evidence>
<name>A0A0P7CYZ7_PSEPU</name>
<dbReference type="GO" id="GO:0047661">
    <property type="term" value="F:amino-acid racemase activity"/>
    <property type="evidence" value="ECO:0007669"/>
    <property type="project" value="InterPro"/>
</dbReference>
<sequence>MSLRIAVLAPVNSSDYNEGLLASIAPVVPPDVEVQVYNIDQGSPCIQNRLNLAENALAVVRLAQHLEQQGFDGIWLSDFDMCGVEPAREVIDIPIIGGFPTSAFSALGLCQRFSIITILQSTLALQRGHVANYGQSINFASIRSIDCPVAQLGDVEVVLVKALQAGLAAINEDGAQALLLGCTGFMGVAERLSKLIEQDLGCYVPVLDPNQCGFGFLLSLVRMKVRPSRLCYARAPLG</sequence>
<comment type="caution">
    <text evidence="2">The sequence shown here is derived from an EMBL/GenBank/DDBJ whole genome shotgun (WGS) entry which is preliminary data.</text>
</comment>
<dbReference type="AlphaFoldDB" id="A0A0P7CYZ7"/>
<reference evidence="2 3" key="1">
    <citation type="submission" date="2015-10" db="EMBL/GenBank/DDBJ databases">
        <title>Pseudomonas putida clinical strains.</title>
        <authorList>
            <person name="Molina L."/>
            <person name="Udaondo Z."/>
        </authorList>
    </citation>
    <scope>NUCLEOTIDE SEQUENCE [LARGE SCALE GENOMIC DNA]</scope>
    <source>
        <strain evidence="2 3">HB13667</strain>
    </source>
</reference>
<dbReference type="InterPro" id="IPR015942">
    <property type="entry name" value="Asp/Glu/hydantoin_racemase"/>
</dbReference>
<dbReference type="EMBL" id="LKKS01000101">
    <property type="protein sequence ID" value="KPM62929.1"/>
    <property type="molecule type" value="Genomic_DNA"/>
</dbReference>
<accession>A0A0P7CYZ7</accession>
<proteinExistence type="inferred from homology"/>
<dbReference type="PANTHER" id="PTHR28047">
    <property type="entry name" value="PROTEIN DCG1"/>
    <property type="match status" value="1"/>
</dbReference>
<dbReference type="RefSeq" id="WP_054572961.1">
    <property type="nucleotide sequence ID" value="NZ_LKKS01000101.1"/>
</dbReference>
<dbReference type="Pfam" id="PF01177">
    <property type="entry name" value="Asp_Glu_race"/>
    <property type="match status" value="1"/>
</dbReference>
<organism evidence="2 3">
    <name type="scientific">Pseudomonas putida</name>
    <name type="common">Arthrobacter siderocapsulatus</name>
    <dbReference type="NCBI Taxonomy" id="303"/>
    <lineage>
        <taxon>Bacteria</taxon>
        <taxon>Pseudomonadati</taxon>
        <taxon>Pseudomonadota</taxon>
        <taxon>Gammaproteobacteria</taxon>
        <taxon>Pseudomonadales</taxon>
        <taxon>Pseudomonadaceae</taxon>
        <taxon>Pseudomonas</taxon>
    </lineage>
</organism>